<reference evidence="1" key="1">
    <citation type="submission" date="2023-01" db="EMBL/GenBank/DDBJ databases">
        <authorList>
            <person name="Choi J."/>
            <person name="Chang Y."/>
        </authorList>
    </citation>
    <scope>NUCLEOTIDE SEQUENCE</scope>
</reference>
<dbReference type="Proteomes" id="UP001215034">
    <property type="component" value="Segment"/>
</dbReference>
<accession>A0AAF0D0Z4</accession>
<evidence type="ECO:0000313" key="1">
    <source>
        <dbReference type="EMBL" id="WET18212.1"/>
    </source>
</evidence>
<dbReference type="InterPro" id="IPR014918">
    <property type="entry name" value="Phage_tail_3"/>
</dbReference>
<name>A0AAF0D0Z4_9CAUD</name>
<protein>
    <submittedName>
        <fullName evidence="1">Major tail protein</fullName>
    </submittedName>
</protein>
<proteinExistence type="predicted"/>
<organism evidence="1 2">
    <name type="scientific">Shigella phage S2_02</name>
    <dbReference type="NCBI Taxonomy" id="3027007"/>
    <lineage>
        <taxon>Viruses</taxon>
        <taxon>Duplodnaviria</taxon>
        <taxon>Heunggongvirae</taxon>
        <taxon>Uroviricota</taxon>
        <taxon>Caudoviricetes</taxon>
        <taxon>Drexlerviridae</taxon>
        <taxon>Tunavirinae</taxon>
        <taxon>Tunavirus</taxon>
        <taxon>Tunavirus S202</taxon>
    </lineage>
</organism>
<gene>
    <name evidence="1" type="ORF">S202_20</name>
</gene>
<keyword evidence="2" id="KW-1185">Reference proteome</keyword>
<sequence>MDDSGSLYSTSRYKGDLIMHLPNGAQIFVETSRGEEIEATAITNAANPVATVASKGDLVKGDYVIVTQSTWAKMVSRVLIVTDAKETSITLAGIDTSDTLVFPAGGTMSFAKITGWTEIPCVQEIGQDGGEQQYYTYQCLSDDKEQQIPTFKSAVSLTYTFAHEFDNPIYPILRKLDSSGQVTAVRMYVPKASEMRMWAGILSFNDIPSTQVNEMETVELDVSLKGDFTFISSTLASPGA</sequence>
<dbReference type="Pfam" id="PF08813">
    <property type="entry name" value="Phage_tail_3"/>
    <property type="match status" value="1"/>
</dbReference>
<evidence type="ECO:0000313" key="2">
    <source>
        <dbReference type="Proteomes" id="UP001215034"/>
    </source>
</evidence>
<dbReference type="EMBL" id="OQ223306">
    <property type="protein sequence ID" value="WET18212.1"/>
    <property type="molecule type" value="Genomic_DNA"/>
</dbReference>